<dbReference type="RefSeq" id="WP_124219370.1">
    <property type="nucleotide sequence ID" value="NZ_RKRF01000007.1"/>
</dbReference>
<gene>
    <name evidence="15" type="ORF">EDC24_0462</name>
</gene>
<keyword evidence="7 12" id="KW-0489">Methyltransferase</keyword>
<dbReference type="InterPro" id="IPR046886">
    <property type="entry name" value="RsmE_MTase_dom"/>
</dbReference>
<comment type="caution">
    <text evidence="15">The sequence shown here is derived from an EMBL/GenBank/DDBJ whole genome shotgun (WGS) entry which is preliminary data.</text>
</comment>
<dbReference type="NCBIfam" id="TIGR00046">
    <property type="entry name" value="RsmE family RNA methyltransferase"/>
    <property type="match status" value="1"/>
</dbReference>
<dbReference type="CDD" id="cd18084">
    <property type="entry name" value="RsmE-like"/>
    <property type="match status" value="1"/>
</dbReference>
<dbReference type="NCBIfam" id="NF008691">
    <property type="entry name" value="PRK11713.1-4"/>
    <property type="match status" value="1"/>
</dbReference>
<dbReference type="PANTHER" id="PTHR30027">
    <property type="entry name" value="RIBOSOMAL RNA SMALL SUBUNIT METHYLTRANSFERASE E"/>
    <property type="match status" value="1"/>
</dbReference>
<comment type="function">
    <text evidence="10 12">Specifically methylates the N3 position of the uracil ring of uridine 1498 (m3U1498) in 16S rRNA. Acts on the fully assembled 30S ribosomal subunit.</text>
</comment>
<dbReference type="GO" id="GO:0005737">
    <property type="term" value="C:cytoplasm"/>
    <property type="evidence" value="ECO:0007669"/>
    <property type="project" value="UniProtKB-SubCell"/>
</dbReference>
<dbReference type="InterPro" id="IPR015947">
    <property type="entry name" value="PUA-like_sf"/>
</dbReference>
<dbReference type="GO" id="GO:0070475">
    <property type="term" value="P:rRNA base methylation"/>
    <property type="evidence" value="ECO:0007669"/>
    <property type="project" value="TreeGrafter"/>
</dbReference>
<keyword evidence="16" id="KW-1185">Reference proteome</keyword>
<dbReference type="AlphaFoldDB" id="A0A3N5BD61"/>
<dbReference type="EC" id="2.1.1.193" evidence="3 12"/>
<feature type="domain" description="Ribosomal RNA small subunit methyltransferase E PUA-like" evidence="14">
    <location>
        <begin position="18"/>
        <end position="64"/>
    </location>
</feature>
<proteinExistence type="inferred from homology"/>
<evidence type="ECO:0000256" key="7">
    <source>
        <dbReference type="ARBA" id="ARBA00022603"/>
    </source>
</evidence>
<dbReference type="Gene3D" id="2.40.240.20">
    <property type="entry name" value="Hypothetical PUA domain-like, domain 1"/>
    <property type="match status" value="1"/>
</dbReference>
<evidence type="ECO:0000313" key="16">
    <source>
        <dbReference type="Proteomes" id="UP000276443"/>
    </source>
</evidence>
<dbReference type="EMBL" id="RKRF01000007">
    <property type="protein sequence ID" value="RPF55584.1"/>
    <property type="molecule type" value="Genomic_DNA"/>
</dbReference>
<dbReference type="InterPro" id="IPR029026">
    <property type="entry name" value="tRNA_m1G_MTases_N"/>
</dbReference>
<dbReference type="Proteomes" id="UP000276443">
    <property type="component" value="Unassembled WGS sequence"/>
</dbReference>
<dbReference type="Gene3D" id="3.40.1280.10">
    <property type="match status" value="1"/>
</dbReference>
<dbReference type="InterPro" id="IPR006700">
    <property type="entry name" value="RsmE"/>
</dbReference>
<evidence type="ECO:0000256" key="2">
    <source>
        <dbReference type="ARBA" id="ARBA00005528"/>
    </source>
</evidence>
<dbReference type="InterPro" id="IPR046887">
    <property type="entry name" value="RsmE_PUA-like"/>
</dbReference>
<evidence type="ECO:0000259" key="14">
    <source>
        <dbReference type="Pfam" id="PF20260"/>
    </source>
</evidence>
<evidence type="ECO:0000256" key="8">
    <source>
        <dbReference type="ARBA" id="ARBA00022679"/>
    </source>
</evidence>
<comment type="subcellular location">
    <subcellularLocation>
        <location evidence="1 12">Cytoplasm</location>
    </subcellularLocation>
</comment>
<dbReference type="Pfam" id="PF04452">
    <property type="entry name" value="Methyltrans_RNA"/>
    <property type="match status" value="1"/>
</dbReference>
<keyword evidence="6 12" id="KW-0698">rRNA processing</keyword>
<dbReference type="Pfam" id="PF20260">
    <property type="entry name" value="PUA_4"/>
    <property type="match status" value="1"/>
</dbReference>
<evidence type="ECO:0000256" key="6">
    <source>
        <dbReference type="ARBA" id="ARBA00022552"/>
    </source>
</evidence>
<dbReference type="PIRSF" id="PIRSF015601">
    <property type="entry name" value="MTase_slr0722"/>
    <property type="match status" value="1"/>
</dbReference>
<evidence type="ECO:0000256" key="11">
    <source>
        <dbReference type="ARBA" id="ARBA00047944"/>
    </source>
</evidence>
<dbReference type="OrthoDB" id="9815641at2"/>
<protein>
    <recommendedName>
        <fullName evidence="4 12">Ribosomal RNA small subunit methyltransferase E</fullName>
        <ecNumber evidence="3 12">2.1.1.193</ecNumber>
    </recommendedName>
</protein>
<evidence type="ECO:0000313" key="15">
    <source>
        <dbReference type="EMBL" id="RPF55584.1"/>
    </source>
</evidence>
<reference evidence="15 16" key="1">
    <citation type="submission" date="2018-11" db="EMBL/GenBank/DDBJ databases">
        <title>Genomic Encyclopedia of Type Strains, Phase IV (KMG-IV): sequencing the most valuable type-strain genomes for metagenomic binning, comparative biology and taxonomic classification.</title>
        <authorList>
            <person name="Goeker M."/>
        </authorList>
    </citation>
    <scope>NUCLEOTIDE SEQUENCE [LARGE SCALE GENOMIC DNA]</scope>
    <source>
        <strain evidence="15 16">DSM 18090</strain>
    </source>
</reference>
<dbReference type="NCBIfam" id="NF008692">
    <property type="entry name" value="PRK11713.1-5"/>
    <property type="match status" value="1"/>
</dbReference>
<name>A0A3N5BD61_9BACI</name>
<comment type="similarity">
    <text evidence="2 12">Belongs to the RNA methyltransferase RsmE family.</text>
</comment>
<evidence type="ECO:0000256" key="5">
    <source>
        <dbReference type="ARBA" id="ARBA00022490"/>
    </source>
</evidence>
<keyword evidence="5 12" id="KW-0963">Cytoplasm</keyword>
<dbReference type="SUPFAM" id="SSF75217">
    <property type="entry name" value="alpha/beta knot"/>
    <property type="match status" value="1"/>
</dbReference>
<keyword evidence="8 12" id="KW-0808">Transferase</keyword>
<dbReference type="InterPro" id="IPR029028">
    <property type="entry name" value="Alpha/beta_knot_MTases"/>
</dbReference>
<evidence type="ECO:0000256" key="10">
    <source>
        <dbReference type="ARBA" id="ARBA00025699"/>
    </source>
</evidence>
<evidence type="ECO:0000259" key="13">
    <source>
        <dbReference type="Pfam" id="PF04452"/>
    </source>
</evidence>
<evidence type="ECO:0000256" key="1">
    <source>
        <dbReference type="ARBA" id="ARBA00004496"/>
    </source>
</evidence>
<dbReference type="SUPFAM" id="SSF88697">
    <property type="entry name" value="PUA domain-like"/>
    <property type="match status" value="1"/>
</dbReference>
<dbReference type="GO" id="GO:0070042">
    <property type="term" value="F:rRNA (uridine-N3-)-methyltransferase activity"/>
    <property type="evidence" value="ECO:0007669"/>
    <property type="project" value="TreeGrafter"/>
</dbReference>
<dbReference type="PANTHER" id="PTHR30027:SF3">
    <property type="entry name" value="16S RRNA (URACIL(1498)-N(3))-METHYLTRANSFERASE"/>
    <property type="match status" value="1"/>
</dbReference>
<feature type="domain" description="Ribosomal RNA small subunit methyltransferase E methyltransferase" evidence="13">
    <location>
        <begin position="73"/>
        <end position="242"/>
    </location>
</feature>
<evidence type="ECO:0000256" key="3">
    <source>
        <dbReference type="ARBA" id="ARBA00012328"/>
    </source>
</evidence>
<evidence type="ECO:0000256" key="9">
    <source>
        <dbReference type="ARBA" id="ARBA00022691"/>
    </source>
</evidence>
<organism evidence="15 16">
    <name type="scientific">Aquisalibacillus elongatus</name>
    <dbReference type="NCBI Taxonomy" id="485577"/>
    <lineage>
        <taxon>Bacteria</taxon>
        <taxon>Bacillati</taxon>
        <taxon>Bacillota</taxon>
        <taxon>Bacilli</taxon>
        <taxon>Bacillales</taxon>
        <taxon>Bacillaceae</taxon>
        <taxon>Aquisalibacillus</taxon>
    </lineage>
</organism>
<sequence>MQRYFIPGDQWLDEQVVIRDDDYHHIANVMRMKEETSIIGCKPNGQAYLLTIDQITKGQVDCKIVKELNENNELPIHITLAQGIPKGDKLDYVVQKSTELGISTFIPLQMERTIVKWDHKKEQKKLDRLYKIAKEASEQSHRSLIPDIKPIQPVESLFKQRTFDHVLVASEFLAKGQDQQQSFKEAINQVHDGDHILLIVGPEGGFTESEIQFLEQNDARSIRLGSRILRTETAPLYALSALSFYFEEWRC</sequence>
<evidence type="ECO:0000256" key="4">
    <source>
        <dbReference type="ARBA" id="ARBA00013673"/>
    </source>
</evidence>
<keyword evidence="9 12" id="KW-0949">S-adenosyl-L-methionine</keyword>
<comment type="catalytic activity">
    <reaction evidence="11 12">
        <text>uridine(1498) in 16S rRNA + S-adenosyl-L-methionine = N(3)-methyluridine(1498) in 16S rRNA + S-adenosyl-L-homocysteine + H(+)</text>
        <dbReference type="Rhea" id="RHEA:42920"/>
        <dbReference type="Rhea" id="RHEA-COMP:10283"/>
        <dbReference type="Rhea" id="RHEA-COMP:10284"/>
        <dbReference type="ChEBI" id="CHEBI:15378"/>
        <dbReference type="ChEBI" id="CHEBI:57856"/>
        <dbReference type="ChEBI" id="CHEBI:59789"/>
        <dbReference type="ChEBI" id="CHEBI:65315"/>
        <dbReference type="ChEBI" id="CHEBI:74502"/>
        <dbReference type="EC" id="2.1.1.193"/>
    </reaction>
</comment>
<accession>A0A3N5BD61</accession>
<evidence type="ECO:0000256" key="12">
    <source>
        <dbReference type="PIRNR" id="PIRNR015601"/>
    </source>
</evidence>